<proteinExistence type="predicted"/>
<dbReference type="SUPFAM" id="SSF52980">
    <property type="entry name" value="Restriction endonuclease-like"/>
    <property type="match status" value="1"/>
</dbReference>
<dbReference type="InterPro" id="IPR051703">
    <property type="entry name" value="NF-kappa-B_Signaling_Reg"/>
</dbReference>
<dbReference type="EMBL" id="ARXV01000010">
    <property type="protein sequence ID" value="KGD64259.1"/>
    <property type="molecule type" value="Genomic_DNA"/>
</dbReference>
<dbReference type="Pfam" id="PF09588">
    <property type="entry name" value="YqaJ"/>
    <property type="match status" value="1"/>
</dbReference>
<reference evidence="2 3" key="1">
    <citation type="submission" date="2012-09" db="EMBL/GenBank/DDBJ databases">
        <title>Genome Sequence of alkane-degrading Bacterium Alcanivorax sp. 19-m-6.</title>
        <authorList>
            <person name="Lai Q."/>
            <person name="Shao Z."/>
        </authorList>
    </citation>
    <scope>NUCLEOTIDE SEQUENCE [LARGE SCALE GENOMIC DNA]</scope>
    <source>
        <strain evidence="2 3">19-m-6</strain>
    </source>
</reference>
<evidence type="ECO:0000313" key="2">
    <source>
        <dbReference type="EMBL" id="KGD64259.1"/>
    </source>
</evidence>
<dbReference type="RefSeq" id="WP_035233492.1">
    <property type="nucleotide sequence ID" value="NZ_ARXV01000010.1"/>
</dbReference>
<name>A0A095SIS1_9GAMM</name>
<dbReference type="PANTHER" id="PTHR46609">
    <property type="entry name" value="EXONUCLEASE, PHAGE-TYPE/RECB, C-TERMINAL DOMAIN-CONTAINING PROTEIN"/>
    <property type="match status" value="1"/>
</dbReference>
<dbReference type="STRING" id="1177154.Y5S_02561"/>
<dbReference type="AlphaFoldDB" id="A0A095SIS1"/>
<dbReference type="eggNOG" id="COG5377">
    <property type="taxonomic scope" value="Bacteria"/>
</dbReference>
<dbReference type="PATRIC" id="fig|1177154.3.peg.2597"/>
<dbReference type="NCBIfam" id="TIGR03033">
    <property type="entry name" value="phage_rel_nuc"/>
    <property type="match status" value="1"/>
</dbReference>
<dbReference type="InterPro" id="IPR017482">
    <property type="entry name" value="Lambda-type_endonuclease"/>
</dbReference>
<dbReference type="InterPro" id="IPR019080">
    <property type="entry name" value="YqaJ_viral_recombinase"/>
</dbReference>
<dbReference type="InterPro" id="IPR011335">
    <property type="entry name" value="Restrct_endonuc-II-like"/>
</dbReference>
<gene>
    <name evidence="2" type="ORF">Y5S_02561</name>
</gene>
<evidence type="ECO:0000259" key="1">
    <source>
        <dbReference type="Pfam" id="PF09588"/>
    </source>
</evidence>
<dbReference type="Proteomes" id="UP000029444">
    <property type="component" value="Unassembled WGS sequence"/>
</dbReference>
<dbReference type="PANTHER" id="PTHR46609:SF6">
    <property type="entry name" value="EXONUCLEASE, PHAGE-TYPE_RECB, C-TERMINAL DOMAIN-CONTAINING PROTEIN-RELATED"/>
    <property type="match status" value="1"/>
</dbReference>
<dbReference type="InterPro" id="IPR011604">
    <property type="entry name" value="PDDEXK-like_dom_sf"/>
</dbReference>
<accession>A0A095SIS1</accession>
<dbReference type="OrthoDB" id="46225at2"/>
<sequence>MAQPKSTTPTQRPALRLVSTKQMSRKDWLKIRKQGIGASDAAAAVGISPYQSPLELWMIKTGRDGLLPAPDPDDIQSPLYWGTLLEPKVAEAYARITGNKVRRVNAVLQHPDEDKPWMLANLDYAVVGNDDVQILECKTTGQYGAKLWADGVPEYIQCQVQHQLAVTGKQAADVAVLICGQELQIHRIERDEALIAHLYELEREFWQLVEADTPPDPDGSDSAGNALQALYPQDKGETMDLTDYPAIEGDFNELLDLRDTLGRLNNRESTLKQRIQQTMGLASKATFTEGSVTWKRSKDSTSLDTKALLQDQPDLLKQYPKHKAGSRRFLVRPNA</sequence>
<keyword evidence="3" id="KW-1185">Reference proteome</keyword>
<protein>
    <recommendedName>
        <fullName evidence="1">YqaJ viral recombinase domain-containing protein</fullName>
    </recommendedName>
</protein>
<comment type="caution">
    <text evidence="2">The sequence shown here is derived from an EMBL/GenBank/DDBJ whole genome shotgun (WGS) entry which is preliminary data.</text>
</comment>
<evidence type="ECO:0000313" key="3">
    <source>
        <dbReference type="Proteomes" id="UP000029444"/>
    </source>
</evidence>
<feature type="domain" description="YqaJ viral recombinase" evidence="1">
    <location>
        <begin position="27"/>
        <end position="170"/>
    </location>
</feature>
<organism evidence="2 3">
    <name type="scientific">Alcanivorax nanhaiticus</name>
    <dbReference type="NCBI Taxonomy" id="1177154"/>
    <lineage>
        <taxon>Bacteria</taxon>
        <taxon>Pseudomonadati</taxon>
        <taxon>Pseudomonadota</taxon>
        <taxon>Gammaproteobacteria</taxon>
        <taxon>Oceanospirillales</taxon>
        <taxon>Alcanivoracaceae</taxon>
        <taxon>Alcanivorax</taxon>
    </lineage>
</organism>
<dbReference type="Gene3D" id="3.90.320.10">
    <property type="match status" value="1"/>
</dbReference>